<evidence type="ECO:0000259" key="6">
    <source>
        <dbReference type="SMART" id="SM01382"/>
    </source>
</evidence>
<evidence type="ECO:0000256" key="4">
    <source>
        <dbReference type="HAMAP-Rule" id="MF_01320"/>
    </source>
</evidence>
<proteinExistence type="inferred from homology"/>
<comment type="function">
    <text evidence="4">One of the primary rRNA binding proteins. Required for association of the 30S and 50S subunits to form the 70S ribosome, for tRNA binding and peptide bond formation. It has been suggested to have peptidyltransferase activity; this is somewhat controversial. Makes several contacts with the 16S rRNA in the 70S ribosome.</text>
</comment>
<name>A0ABU5VPG2_9BACT</name>
<dbReference type="PANTHER" id="PTHR13691:SF5">
    <property type="entry name" value="LARGE RIBOSOMAL SUBUNIT PROTEIN UL2M"/>
    <property type="match status" value="1"/>
</dbReference>
<evidence type="ECO:0000256" key="5">
    <source>
        <dbReference type="SAM" id="MobiDB-lite"/>
    </source>
</evidence>
<dbReference type="InterPro" id="IPR022671">
    <property type="entry name" value="Ribosomal_uL2_CS"/>
</dbReference>
<dbReference type="EMBL" id="JAYGJQ010000001">
    <property type="protein sequence ID" value="MEA9354936.1"/>
    <property type="molecule type" value="Genomic_DNA"/>
</dbReference>
<dbReference type="InterPro" id="IPR012340">
    <property type="entry name" value="NA-bd_OB-fold"/>
</dbReference>
<dbReference type="PROSITE" id="PS00467">
    <property type="entry name" value="RIBOSOMAL_L2"/>
    <property type="match status" value="1"/>
</dbReference>
<keyword evidence="4" id="KW-0694">RNA-binding</keyword>
<reference evidence="8 9" key="1">
    <citation type="submission" date="2023-11" db="EMBL/GenBank/DDBJ databases">
        <title>A Novel Polar Bacteriovorax (B. antarcticus) Isolated from the Biocrust in Antarctica.</title>
        <authorList>
            <person name="Mun W."/>
            <person name="Choi S.Y."/>
            <person name="Mitchell R.J."/>
        </authorList>
    </citation>
    <scope>NUCLEOTIDE SEQUENCE [LARGE SCALE GENOMIC DNA]</scope>
    <source>
        <strain evidence="8 9">PP10</strain>
    </source>
</reference>
<organism evidence="8 9">
    <name type="scientific">Bacteriovorax antarcticus</name>
    <dbReference type="NCBI Taxonomy" id="3088717"/>
    <lineage>
        <taxon>Bacteria</taxon>
        <taxon>Pseudomonadati</taxon>
        <taxon>Bdellovibrionota</taxon>
        <taxon>Bacteriovoracia</taxon>
        <taxon>Bacteriovoracales</taxon>
        <taxon>Bacteriovoracaceae</taxon>
        <taxon>Bacteriovorax</taxon>
    </lineage>
</organism>
<dbReference type="Gene3D" id="2.30.30.30">
    <property type="match status" value="1"/>
</dbReference>
<gene>
    <name evidence="4 8" type="primary">rplB</name>
    <name evidence="8" type="ORF">SHI21_01925</name>
</gene>
<evidence type="ECO:0000256" key="2">
    <source>
        <dbReference type="ARBA" id="ARBA00022980"/>
    </source>
</evidence>
<feature type="domain" description="Large ribosomal subunit protein uL2 C-terminal" evidence="6">
    <location>
        <begin position="125"/>
        <end position="253"/>
    </location>
</feature>
<evidence type="ECO:0000256" key="3">
    <source>
        <dbReference type="ARBA" id="ARBA00023274"/>
    </source>
</evidence>
<dbReference type="Pfam" id="PF03947">
    <property type="entry name" value="Ribosomal_L2_C"/>
    <property type="match status" value="1"/>
</dbReference>
<dbReference type="InterPro" id="IPR022669">
    <property type="entry name" value="Ribosomal_uL2_C"/>
</dbReference>
<dbReference type="SUPFAM" id="SSF50249">
    <property type="entry name" value="Nucleic acid-binding proteins"/>
    <property type="match status" value="1"/>
</dbReference>
<dbReference type="InterPro" id="IPR014726">
    <property type="entry name" value="Ribosomal_uL2_dom3"/>
</dbReference>
<evidence type="ECO:0000313" key="9">
    <source>
        <dbReference type="Proteomes" id="UP001302274"/>
    </source>
</evidence>
<dbReference type="PANTHER" id="PTHR13691">
    <property type="entry name" value="RIBOSOMAL PROTEIN L2"/>
    <property type="match status" value="1"/>
</dbReference>
<dbReference type="SMART" id="SM01382">
    <property type="entry name" value="Ribosomal_L2_C"/>
    <property type="match status" value="1"/>
</dbReference>
<keyword evidence="9" id="KW-1185">Reference proteome</keyword>
<evidence type="ECO:0000259" key="7">
    <source>
        <dbReference type="SMART" id="SM01383"/>
    </source>
</evidence>
<dbReference type="InterPro" id="IPR022666">
    <property type="entry name" value="Ribosomal_uL2_RNA-bd_dom"/>
</dbReference>
<dbReference type="InterPro" id="IPR002171">
    <property type="entry name" value="Ribosomal_uL2"/>
</dbReference>
<dbReference type="PIRSF" id="PIRSF002158">
    <property type="entry name" value="Ribosomal_L2"/>
    <property type="match status" value="1"/>
</dbReference>
<dbReference type="HAMAP" id="MF_01320_B">
    <property type="entry name" value="Ribosomal_uL2_B"/>
    <property type="match status" value="1"/>
</dbReference>
<dbReference type="Proteomes" id="UP001302274">
    <property type="component" value="Unassembled WGS sequence"/>
</dbReference>
<dbReference type="SUPFAM" id="SSF50104">
    <property type="entry name" value="Translation proteins SH3-like domain"/>
    <property type="match status" value="1"/>
</dbReference>
<dbReference type="SMART" id="SM01383">
    <property type="entry name" value="Ribosomal_L2"/>
    <property type="match status" value="1"/>
</dbReference>
<evidence type="ECO:0000313" key="8">
    <source>
        <dbReference type="EMBL" id="MEA9354936.1"/>
    </source>
</evidence>
<comment type="caution">
    <text evidence="8">The sequence shown here is derived from an EMBL/GenBank/DDBJ whole genome shotgun (WGS) entry which is preliminary data.</text>
</comment>
<comment type="subunit">
    <text evidence="4">Part of the 50S ribosomal subunit. Forms a bridge to the 30S subunit in the 70S ribosome.</text>
</comment>
<keyword evidence="4" id="KW-0699">rRNA-binding</keyword>
<protein>
    <recommendedName>
        <fullName evidence="4">Large ribosomal subunit protein uL2</fullName>
    </recommendedName>
</protein>
<comment type="similarity">
    <text evidence="1 4">Belongs to the universal ribosomal protein uL2 family.</text>
</comment>
<dbReference type="Gene3D" id="4.10.950.10">
    <property type="entry name" value="Ribosomal protein L2, domain 3"/>
    <property type="match status" value="1"/>
</dbReference>
<keyword evidence="3 4" id="KW-0687">Ribonucleoprotein</keyword>
<dbReference type="InterPro" id="IPR005880">
    <property type="entry name" value="Ribosomal_uL2_bac/org-type"/>
</dbReference>
<accession>A0ABU5VPG2</accession>
<dbReference type="NCBIfam" id="TIGR01171">
    <property type="entry name" value="rplB_bact"/>
    <property type="match status" value="1"/>
</dbReference>
<dbReference type="Gene3D" id="2.40.50.140">
    <property type="entry name" value="Nucleic acid-binding proteins"/>
    <property type="match status" value="1"/>
</dbReference>
<sequence length="274" mass="29730">MGITKFKPLTPTLRKKQVMNSKDLTKDFVPSKKLLAPKKSIAGRNNAGRITTRHRGGGVKRKYRIIDFKRNKLDIPATVTAIAYDPNRTCNIALVVYADGATNFILAPLGLSVGDVVISSVSADIKVGNSKLLSDIPIGTLVHNVELSPGAGGQIARSAGSYVQVMAKEEDSVLLRMPSGELRRVKSNCRATIGQVGNLDHEKVNRGKAGITRKLGIRPTVRGVVMNPVDHPLGGGEGRTSGGRHPVTPWGLPTRGYKTRKNKRTDKFIVKRRK</sequence>
<keyword evidence="2 4" id="KW-0689">Ribosomal protein</keyword>
<feature type="domain" description="Large ribosomal subunit protein uL2 RNA-binding" evidence="7">
    <location>
        <begin position="43"/>
        <end position="119"/>
    </location>
</feature>
<dbReference type="InterPro" id="IPR014722">
    <property type="entry name" value="Rib_uL2_dom2"/>
</dbReference>
<evidence type="ECO:0000256" key="1">
    <source>
        <dbReference type="ARBA" id="ARBA00005636"/>
    </source>
</evidence>
<dbReference type="GO" id="GO:0005840">
    <property type="term" value="C:ribosome"/>
    <property type="evidence" value="ECO:0007669"/>
    <property type="project" value="UniProtKB-KW"/>
</dbReference>
<dbReference type="InterPro" id="IPR008991">
    <property type="entry name" value="Translation_prot_SH3-like_sf"/>
</dbReference>
<feature type="region of interest" description="Disordered" evidence="5">
    <location>
        <begin position="226"/>
        <end position="256"/>
    </location>
</feature>
<dbReference type="RefSeq" id="WP_323574427.1">
    <property type="nucleotide sequence ID" value="NZ_JAYGJQ010000001.1"/>
</dbReference>
<dbReference type="Pfam" id="PF00181">
    <property type="entry name" value="Ribosomal_L2_N"/>
    <property type="match status" value="1"/>
</dbReference>